<dbReference type="PANTHER" id="PTHR46082:SF6">
    <property type="entry name" value="AAA+ ATPASE DOMAIN-CONTAINING PROTEIN-RELATED"/>
    <property type="match status" value="1"/>
</dbReference>
<dbReference type="InterPro" id="IPR011990">
    <property type="entry name" value="TPR-like_helical_dom_sf"/>
</dbReference>
<evidence type="ECO:0000313" key="6">
    <source>
        <dbReference type="Proteomes" id="UP000253094"/>
    </source>
</evidence>
<evidence type="ECO:0000259" key="3">
    <source>
        <dbReference type="Pfam" id="PF13676"/>
    </source>
</evidence>
<feature type="domain" description="TIR" evidence="3">
    <location>
        <begin position="336"/>
        <end position="453"/>
    </location>
</feature>
<dbReference type="InterPro" id="IPR000157">
    <property type="entry name" value="TIR_dom"/>
</dbReference>
<protein>
    <submittedName>
        <fullName evidence="5">TIR domain-containing protein</fullName>
    </submittedName>
</protein>
<dbReference type="GO" id="GO:0007165">
    <property type="term" value="P:signal transduction"/>
    <property type="evidence" value="ECO:0007669"/>
    <property type="project" value="InterPro"/>
</dbReference>
<evidence type="ECO:0000259" key="4">
    <source>
        <dbReference type="Pfam" id="PF25000"/>
    </source>
</evidence>
<proteinExistence type="predicted"/>
<organism evidence="5 6">
    <name type="scientific">Sphaerisporangium album</name>
    <dbReference type="NCBI Taxonomy" id="509200"/>
    <lineage>
        <taxon>Bacteria</taxon>
        <taxon>Bacillati</taxon>
        <taxon>Actinomycetota</taxon>
        <taxon>Actinomycetes</taxon>
        <taxon>Streptosporangiales</taxon>
        <taxon>Streptosporangiaceae</taxon>
        <taxon>Sphaerisporangium</taxon>
    </lineage>
</organism>
<feature type="region of interest" description="Disordered" evidence="2">
    <location>
        <begin position="461"/>
        <end position="482"/>
    </location>
</feature>
<name>A0A367FA41_9ACTN</name>
<dbReference type="SUPFAM" id="SSF48452">
    <property type="entry name" value="TPR-like"/>
    <property type="match status" value="3"/>
</dbReference>
<dbReference type="Proteomes" id="UP000253094">
    <property type="component" value="Unassembled WGS sequence"/>
</dbReference>
<evidence type="ECO:0000313" key="5">
    <source>
        <dbReference type="EMBL" id="RCG27256.1"/>
    </source>
</evidence>
<dbReference type="Pfam" id="PF13374">
    <property type="entry name" value="TPR_10"/>
    <property type="match status" value="1"/>
</dbReference>
<reference evidence="5 6" key="1">
    <citation type="submission" date="2018-06" db="EMBL/GenBank/DDBJ databases">
        <title>Sphaerisporangium craniellae sp. nov., isolated from a marine sponge in the South China Sea.</title>
        <authorList>
            <person name="Li L."/>
        </authorList>
    </citation>
    <scope>NUCLEOTIDE SEQUENCE [LARGE SCALE GENOMIC DNA]</scope>
    <source>
        <strain evidence="5 6">CCTCC AA 208026</strain>
    </source>
</reference>
<dbReference type="InterPro" id="IPR056681">
    <property type="entry name" value="DUF7779"/>
</dbReference>
<dbReference type="OrthoDB" id="580767at2"/>
<sequence>MTDAPEGHIITFYSYKGGTGRTMALANTAWILAASGKRVLVVDWDLESPGLHKFFHPFLDVTMIGATPGVIEMINEYSLATLRPDPRPGDWHLTYAKVLPHAVSLEWNHFPDQGTLDFISAGRQNRDYASLVSTFDWDNFYERLGGGQFFDALRADMKSHYDYILIDSRTGLSDIADICTVHFPDTLVVCFTLSDQSIEGAAAVARHIDDRYGDRNIRVLPVPMRIDDGEKEKLDAGRALARRRFEGFPSGMAQEEVRGYWGAVEIPYKPFYAFEETLATFGDAPGSPTSMLAAFERLVNVITHGAVPSMPPLREDVRLRIRDTFVRRPASVPTDILLSYVPEDRMWAEWIGSLLTRAGFRIVQADDTSGSAQGDGARRMGSYNRVVAIMSSAYMRSPEPRALWDTLAMSEPAGSRPRLLVVKVSDVRPIAPLNDGALVDLMRLDEPQAAEALLRSLGRPSQLAEHPAGHAPAGPRFPGTRPPVWNVPTRNAAFTGRNAVLEKLRDQIVGGSKTVVLPQALYGLGGVGKTQVALEYAHRFMADYDVVWWIPAEHLELINPEMAELAGRLGTPVSDSVAEAAKAVREALRLGRPYSRWLLIFDNADDPKDLEDFIPSGSGHVLITSRNPAWSRVADPLEVDVFTRPESVEHLLRRAPGLAADDADKVASALGDLPLAIEQAGAWLEQTGMPADQYVEQLERQVTEVLSLGEPPSGYPTPVVATWNLSFERLKERSPASVRLLELLAYFAPEPVSMDMLYCDAMVDILVPYDEAMREKLMIGPVIRQLGRYALARVDQADNSIQVHRLIQAVVRDRMNAEEEDVTVHDVHRILVAGRPRVGDTDDPGNWPRYDEIWPHLAPSRAQDCDEEETRKLLIDRVRYLWKRGELNQSLQLGNRLEDAWNIKLGPGDRQTVHLRFHIANTLRSLGRYREAHVVDTEVLTHQSRELGDFHPYTLMTAGGLAADLRALGEFQESLRMASENYDRVKDLFGEDHPRALAAAHNLAVSFRLAGDFARARNLDQETVERRRRVSGDLHPYTLHTTSMLARDLRELGRLQEALEMLQANLEDYRRVLGEDLVDTLRAATNLAVSLRRIGLETEARRRAEDTHERFVAHIGENAPDTLACRLELASCLDVTGETSRAYDSAMDVMRNFSQVLGEDHPYTLAAANNSAAYLRELGDVQEARQLAETTFRTLAQRIGEHHPSTLVCAINVANCLAEQGELSAAEQLDRQTLGELRKILGAEHPDSLVCEANLAMTLNALGRTVEARQIRERALNMMRHTLGENHSHIAALAAWRRLNRDLELQPW</sequence>
<dbReference type="SUPFAM" id="SSF52540">
    <property type="entry name" value="P-loop containing nucleoside triphosphate hydrolases"/>
    <property type="match status" value="2"/>
</dbReference>
<keyword evidence="1" id="KW-0175">Coiled coil</keyword>
<dbReference type="Gene3D" id="3.40.50.300">
    <property type="entry name" value="P-loop containing nucleotide triphosphate hydrolases"/>
    <property type="match status" value="2"/>
</dbReference>
<feature type="domain" description="DUF7779" evidence="4">
    <location>
        <begin position="730"/>
        <end position="819"/>
    </location>
</feature>
<gene>
    <name evidence="5" type="ORF">DQ384_26435</name>
</gene>
<dbReference type="Gene3D" id="1.25.40.10">
    <property type="entry name" value="Tetratricopeptide repeat domain"/>
    <property type="match status" value="2"/>
</dbReference>
<dbReference type="InterPro" id="IPR027417">
    <property type="entry name" value="P-loop_NTPase"/>
</dbReference>
<dbReference type="Pfam" id="PF25000">
    <property type="entry name" value="DUF7779"/>
    <property type="match status" value="1"/>
</dbReference>
<feature type="coiled-coil region" evidence="1">
    <location>
        <begin position="1045"/>
        <end position="1072"/>
    </location>
</feature>
<evidence type="ECO:0000256" key="1">
    <source>
        <dbReference type="SAM" id="Coils"/>
    </source>
</evidence>
<dbReference type="PANTHER" id="PTHR46082">
    <property type="entry name" value="ATP/GTP-BINDING PROTEIN-RELATED"/>
    <property type="match status" value="1"/>
</dbReference>
<comment type="caution">
    <text evidence="5">The sequence shown here is derived from an EMBL/GenBank/DDBJ whole genome shotgun (WGS) entry which is preliminary data.</text>
</comment>
<dbReference type="NCBIfam" id="NF040586">
    <property type="entry name" value="FxSxx_TPR"/>
    <property type="match status" value="1"/>
</dbReference>
<keyword evidence="6" id="KW-1185">Reference proteome</keyword>
<dbReference type="InterPro" id="IPR053137">
    <property type="entry name" value="NLR-like"/>
</dbReference>
<dbReference type="EMBL" id="QOIL01000016">
    <property type="protein sequence ID" value="RCG27256.1"/>
    <property type="molecule type" value="Genomic_DNA"/>
</dbReference>
<dbReference type="Pfam" id="PF13424">
    <property type="entry name" value="TPR_12"/>
    <property type="match status" value="3"/>
</dbReference>
<dbReference type="RefSeq" id="WP_114031595.1">
    <property type="nucleotide sequence ID" value="NZ_QOIL01000016.1"/>
</dbReference>
<accession>A0A367FA41</accession>
<dbReference type="NCBIfam" id="NF047398">
    <property type="entry name" value="AAA_KGGVGR"/>
    <property type="match status" value="1"/>
</dbReference>
<evidence type="ECO:0000256" key="2">
    <source>
        <dbReference type="SAM" id="MobiDB-lite"/>
    </source>
</evidence>
<dbReference type="Pfam" id="PF13676">
    <property type="entry name" value="TIR_2"/>
    <property type="match status" value="1"/>
</dbReference>